<accession>A0A6I6JY35</accession>
<dbReference type="SUPFAM" id="SSF53187">
    <property type="entry name" value="Zn-dependent exopeptidases"/>
    <property type="match status" value="1"/>
</dbReference>
<evidence type="ECO:0000256" key="3">
    <source>
        <dbReference type="ARBA" id="ARBA00022670"/>
    </source>
</evidence>
<dbReference type="PANTHER" id="PTHR11705">
    <property type="entry name" value="PROTEASE FAMILY M14 CARBOXYPEPTIDASE A,B"/>
    <property type="match status" value="1"/>
</dbReference>
<dbReference type="InterPro" id="IPR000834">
    <property type="entry name" value="Peptidase_M14"/>
</dbReference>
<evidence type="ECO:0000256" key="6">
    <source>
        <dbReference type="ARBA" id="ARBA00023049"/>
    </source>
</evidence>
<evidence type="ECO:0000256" key="5">
    <source>
        <dbReference type="ARBA" id="ARBA00022833"/>
    </source>
</evidence>
<keyword evidence="3" id="KW-0645">Protease</keyword>
<comment type="similarity">
    <text evidence="2">Belongs to the peptidase M14 family.</text>
</comment>
<evidence type="ECO:0000256" key="1">
    <source>
        <dbReference type="ARBA" id="ARBA00001947"/>
    </source>
</evidence>
<comment type="cofactor">
    <cofactor evidence="1">
        <name>Zn(2+)</name>
        <dbReference type="ChEBI" id="CHEBI:29105"/>
    </cofactor>
</comment>
<gene>
    <name evidence="9" type="ORF">GM418_31100</name>
</gene>
<dbReference type="RefSeq" id="WP_158872268.1">
    <property type="nucleotide sequence ID" value="NZ_CP046401.1"/>
</dbReference>
<dbReference type="GO" id="GO:0005615">
    <property type="term" value="C:extracellular space"/>
    <property type="evidence" value="ECO:0007669"/>
    <property type="project" value="TreeGrafter"/>
</dbReference>
<dbReference type="Pfam" id="PF00246">
    <property type="entry name" value="Peptidase_M14"/>
    <property type="match status" value="1"/>
</dbReference>
<evidence type="ECO:0000256" key="7">
    <source>
        <dbReference type="SAM" id="SignalP"/>
    </source>
</evidence>
<dbReference type="GO" id="GO:0004181">
    <property type="term" value="F:metallocarboxypeptidase activity"/>
    <property type="evidence" value="ECO:0007669"/>
    <property type="project" value="InterPro"/>
</dbReference>
<evidence type="ECO:0000313" key="9">
    <source>
        <dbReference type="EMBL" id="QGY47945.1"/>
    </source>
</evidence>
<dbReference type="KEGG" id="mcos:GM418_31100"/>
<keyword evidence="4" id="KW-0378">Hydrolase</keyword>
<keyword evidence="5" id="KW-0862">Zinc</keyword>
<feature type="chain" id="PRO_5026050858" description="Peptidase M14 domain-containing protein" evidence="7">
    <location>
        <begin position="24"/>
        <end position="670"/>
    </location>
</feature>
<dbReference type="AlphaFoldDB" id="A0A6I6JY35"/>
<dbReference type="PANTHER" id="PTHR11705:SF143">
    <property type="entry name" value="SLL0236 PROTEIN"/>
    <property type="match status" value="1"/>
</dbReference>
<evidence type="ECO:0000259" key="8">
    <source>
        <dbReference type="SMART" id="SM00631"/>
    </source>
</evidence>
<dbReference type="GO" id="GO:0006508">
    <property type="term" value="P:proteolysis"/>
    <property type="evidence" value="ECO:0007669"/>
    <property type="project" value="UniProtKB-KW"/>
</dbReference>
<protein>
    <recommendedName>
        <fullName evidence="8">Peptidase M14 domain-containing protein</fullName>
    </recommendedName>
</protein>
<sequence length="670" mass="74421">MMKKLRYFCIACCLWILGMPLFAQPLISFDKYHTTTEIQQMLKKLQQSEPAKTQLHTIATSPGGTPVSVLEIGKNLEDVPAIFVGANFEGNVPISSEGALAFAKMLLDSAKYTEKIKWYIMPLPNPDAAKGYFEGIKFGRSVNDFEVNNDMDDVSNEDGPDDLNGDGIITQMRYKDLEGSFVISDKDSRIMTKADKEKGERGEYKILEEGIDNDEDGKYNEDGIGGINIGISFPHLFPFEKKEAGKWAGQSPESYEIMRFIFDRPNIAMVYTLGSSGFCIVPPKGGRKGGANLSNIKIPGRYARMLNADPQKSYTMDEVIALVKENFGGEMEITPSMIAGMLGLGAAVNPLDEDLKFYTKFSEDYKEYLKEKNFDTERLDPTPAKDGSFELWAYYHLGVPSFSMNLFTVPKVKEEKKAGEGDLSLDDVEKMSTEEFTALGEEKIDAFLKANNAPDRFSAKGISEMMSSGKFTPKQMVEMMKKMPKPKKEGELSEKDKALLAWSDSEWDGEGFVAWQSVKHPEFGEVEVGGFVPYLESTPNPEAIDSLLQIQLPWLLQLSEKIPSVLFADEKITDLGGGVYKLEIYIENKGYLSYPIAMGERNSQPAPIVITLDGEVDFLEGISRTPLGSIGGNQVKKLTWLIKTDKKPTITAKIESAVFGTDVKQIKIGG</sequence>
<proteinExistence type="inferred from homology"/>
<dbReference type="SMART" id="SM00631">
    <property type="entry name" value="Zn_pept"/>
    <property type="match status" value="1"/>
</dbReference>
<evidence type="ECO:0000256" key="4">
    <source>
        <dbReference type="ARBA" id="ARBA00022801"/>
    </source>
</evidence>
<dbReference type="CDD" id="cd06905">
    <property type="entry name" value="M14-like"/>
    <property type="match status" value="1"/>
</dbReference>
<reference evidence="9 10" key="1">
    <citation type="submission" date="2019-11" db="EMBL/GenBank/DDBJ databases">
        <authorList>
            <person name="Zheng R.K."/>
            <person name="Sun C.M."/>
        </authorList>
    </citation>
    <scope>NUCLEOTIDE SEQUENCE [LARGE SCALE GENOMIC DNA]</scope>
    <source>
        <strain evidence="9 10">WC007</strain>
    </source>
</reference>
<evidence type="ECO:0000256" key="2">
    <source>
        <dbReference type="ARBA" id="ARBA00005988"/>
    </source>
</evidence>
<evidence type="ECO:0000313" key="10">
    <source>
        <dbReference type="Proteomes" id="UP000428260"/>
    </source>
</evidence>
<name>A0A6I6JY35_9BACT</name>
<dbReference type="Gene3D" id="3.40.630.10">
    <property type="entry name" value="Zn peptidases"/>
    <property type="match status" value="1"/>
</dbReference>
<keyword evidence="10" id="KW-1185">Reference proteome</keyword>
<organism evidence="9 10">
    <name type="scientific">Maribellus comscasis</name>
    <dbReference type="NCBI Taxonomy" id="2681766"/>
    <lineage>
        <taxon>Bacteria</taxon>
        <taxon>Pseudomonadati</taxon>
        <taxon>Bacteroidota</taxon>
        <taxon>Bacteroidia</taxon>
        <taxon>Marinilabiliales</taxon>
        <taxon>Prolixibacteraceae</taxon>
        <taxon>Maribellus</taxon>
    </lineage>
</organism>
<dbReference type="GO" id="GO:0008270">
    <property type="term" value="F:zinc ion binding"/>
    <property type="evidence" value="ECO:0007669"/>
    <property type="project" value="InterPro"/>
</dbReference>
<keyword evidence="7" id="KW-0732">Signal</keyword>
<keyword evidence="6" id="KW-0482">Metalloprotease</keyword>
<dbReference type="EMBL" id="CP046401">
    <property type="protein sequence ID" value="QGY47945.1"/>
    <property type="molecule type" value="Genomic_DNA"/>
</dbReference>
<feature type="signal peptide" evidence="7">
    <location>
        <begin position="1"/>
        <end position="23"/>
    </location>
</feature>
<feature type="domain" description="Peptidase M14" evidence="8">
    <location>
        <begin position="32"/>
        <end position="420"/>
    </location>
</feature>
<dbReference type="Proteomes" id="UP000428260">
    <property type="component" value="Chromosome"/>
</dbReference>